<dbReference type="PANTHER" id="PTHR24258:SF136">
    <property type="entry name" value="GH06673P-RELATED"/>
    <property type="match status" value="1"/>
</dbReference>
<dbReference type="InterPro" id="IPR009003">
    <property type="entry name" value="Peptidase_S1_PA"/>
</dbReference>
<feature type="non-terminal residue" evidence="10">
    <location>
        <position position="1"/>
    </location>
</feature>
<evidence type="ECO:0000313" key="10">
    <source>
        <dbReference type="EMBL" id="JAT86999.1"/>
    </source>
</evidence>
<evidence type="ECO:0000256" key="6">
    <source>
        <dbReference type="ARBA" id="ARBA00084094"/>
    </source>
</evidence>
<keyword evidence="6" id="KW-1205">Fibrinolytic toxin</keyword>
<comment type="subcellular location">
    <subcellularLocation>
        <location evidence="1">Secreted</location>
        <location evidence="1">Extracellular space</location>
    </subcellularLocation>
</comment>
<dbReference type="FunFam" id="2.40.10.10:FF:000068">
    <property type="entry name" value="transmembrane protease serine 2"/>
    <property type="match status" value="1"/>
</dbReference>
<proteinExistence type="predicted"/>
<organism evidence="10">
    <name type="scientific">Pectinophora gossypiella</name>
    <name type="common">Cotton pink bollworm</name>
    <name type="synonym">Depressaria gossypiella</name>
    <dbReference type="NCBI Taxonomy" id="13191"/>
    <lineage>
        <taxon>Eukaryota</taxon>
        <taxon>Metazoa</taxon>
        <taxon>Ecdysozoa</taxon>
        <taxon>Arthropoda</taxon>
        <taxon>Hexapoda</taxon>
        <taxon>Insecta</taxon>
        <taxon>Pterygota</taxon>
        <taxon>Neoptera</taxon>
        <taxon>Endopterygota</taxon>
        <taxon>Lepidoptera</taxon>
        <taxon>Glossata</taxon>
        <taxon>Ditrysia</taxon>
        <taxon>Gelechioidea</taxon>
        <taxon>Gelechiidae</taxon>
        <taxon>Apatetrinae</taxon>
        <taxon>Pectinophora</taxon>
    </lineage>
</organism>
<dbReference type="PROSITE" id="PS50240">
    <property type="entry name" value="TRYPSIN_DOM"/>
    <property type="match status" value="1"/>
</dbReference>
<keyword evidence="3" id="KW-1015">Disulfide bond</keyword>
<keyword evidence="2" id="KW-0800">Toxin</keyword>
<comment type="function">
    <text evidence="5">Fibrinolytic activity; shows preferential cleavage of Arg-Gly bonds in all three fibrinogen chains. Contact with the caterpillars causes severe bleeding, due the anticoagulant effect of the protein.</text>
</comment>
<dbReference type="Pfam" id="PF00089">
    <property type="entry name" value="Trypsin"/>
    <property type="match status" value="1"/>
</dbReference>
<evidence type="ECO:0000259" key="9">
    <source>
        <dbReference type="PROSITE" id="PS50240"/>
    </source>
</evidence>
<feature type="signal peptide" evidence="8">
    <location>
        <begin position="1"/>
        <end position="29"/>
    </location>
</feature>
<evidence type="ECO:0000256" key="1">
    <source>
        <dbReference type="ARBA" id="ARBA00004239"/>
    </source>
</evidence>
<dbReference type="GO" id="GO:0090729">
    <property type="term" value="F:toxin activity"/>
    <property type="evidence" value="ECO:0007669"/>
    <property type="project" value="UniProtKB-KW"/>
</dbReference>
<dbReference type="InterPro" id="IPR001314">
    <property type="entry name" value="Peptidase_S1A"/>
</dbReference>
<dbReference type="EMBL" id="GDQN01004055">
    <property type="protein sequence ID" value="JAT86999.1"/>
    <property type="molecule type" value="Transcribed_RNA"/>
</dbReference>
<dbReference type="InterPro" id="IPR043504">
    <property type="entry name" value="Peptidase_S1_PA_chymotrypsin"/>
</dbReference>
<gene>
    <name evidence="10" type="ORF">g.8866</name>
</gene>
<dbReference type="SUPFAM" id="SSF50494">
    <property type="entry name" value="Trypsin-like serine proteases"/>
    <property type="match status" value="1"/>
</dbReference>
<dbReference type="PRINTS" id="PR00722">
    <property type="entry name" value="CHYMOTRYPSIN"/>
</dbReference>
<dbReference type="GO" id="GO:0004252">
    <property type="term" value="F:serine-type endopeptidase activity"/>
    <property type="evidence" value="ECO:0007669"/>
    <property type="project" value="InterPro"/>
</dbReference>
<dbReference type="PANTHER" id="PTHR24258">
    <property type="entry name" value="SERINE PROTEASE-RELATED"/>
    <property type="match status" value="1"/>
</dbReference>
<dbReference type="SMART" id="SM00020">
    <property type="entry name" value="Tryp_SPc"/>
    <property type="match status" value="1"/>
</dbReference>
<evidence type="ECO:0000256" key="4">
    <source>
        <dbReference type="ARBA" id="ARBA00023240"/>
    </source>
</evidence>
<keyword evidence="7" id="KW-0645">Protease</keyword>
<evidence type="ECO:0000256" key="3">
    <source>
        <dbReference type="ARBA" id="ARBA00023157"/>
    </source>
</evidence>
<dbReference type="PROSITE" id="PS00134">
    <property type="entry name" value="TRYPSIN_HIS"/>
    <property type="match status" value="1"/>
</dbReference>
<evidence type="ECO:0000256" key="2">
    <source>
        <dbReference type="ARBA" id="ARBA00022656"/>
    </source>
</evidence>
<name>A0A1E1WJ19_PECGO</name>
<evidence type="ECO:0000256" key="7">
    <source>
        <dbReference type="RuleBase" id="RU363034"/>
    </source>
</evidence>
<dbReference type="InterPro" id="IPR018114">
    <property type="entry name" value="TRYPSIN_HIS"/>
</dbReference>
<evidence type="ECO:0000256" key="8">
    <source>
        <dbReference type="SAM" id="SignalP"/>
    </source>
</evidence>
<protein>
    <recommendedName>
        <fullName evidence="9">Peptidase S1 domain-containing protein</fullName>
    </recommendedName>
</protein>
<keyword evidence="7" id="KW-0720">Serine protease</keyword>
<reference evidence="10" key="1">
    <citation type="submission" date="2015-09" db="EMBL/GenBank/DDBJ databases">
        <title>De novo assembly of Pectinophora gossypiella (Pink Bollworm) gut transcriptome.</title>
        <authorList>
            <person name="Tassone E.E."/>
        </authorList>
    </citation>
    <scope>NUCLEOTIDE SEQUENCE</scope>
</reference>
<dbReference type="InterPro" id="IPR001254">
    <property type="entry name" value="Trypsin_dom"/>
</dbReference>
<accession>A0A1E1WJ19</accession>
<keyword evidence="4" id="KW-1199">Hemostasis impairing toxin</keyword>
<dbReference type="GO" id="GO:0006508">
    <property type="term" value="P:proteolysis"/>
    <property type="evidence" value="ECO:0007669"/>
    <property type="project" value="UniProtKB-KW"/>
</dbReference>
<feature type="chain" id="PRO_5009115411" description="Peptidase S1 domain-containing protein" evidence="8">
    <location>
        <begin position="30"/>
        <end position="302"/>
    </location>
</feature>
<sequence>AGIRKSERAHYYKMHILLVSLLVVLSVRGDTSAEDGWIGWHQKVGIKEAERIKIAEEQVLVSTPIVGGVIAPINAHPYLAGILIDVIGLSGPSACGGSLLSPNRVLTAAHCWFDGNFQAWSMTVVLGSQFLFHGGLRIRPSHIVIHPQYVARTLSNDIAMLRLPTNVPFSSIIRPIALPSGHLLQEKFTGIWTRAAGYGRYSDLTSPTTNTMVRNIFLQTIPLSHCRAVYGNVVLDSNICTCGAGGVGICQGDSGGPLTVNIHGNEILIGVSSFVAGDGCKLGFPSAFARVTSYMDWITNNL</sequence>
<evidence type="ECO:0000256" key="5">
    <source>
        <dbReference type="ARBA" id="ARBA00055534"/>
    </source>
</evidence>
<dbReference type="OrthoDB" id="5565075at2759"/>
<dbReference type="InterPro" id="IPR033116">
    <property type="entry name" value="TRYPSIN_SER"/>
</dbReference>
<dbReference type="Gene3D" id="2.40.10.10">
    <property type="entry name" value="Trypsin-like serine proteases"/>
    <property type="match status" value="2"/>
</dbReference>
<dbReference type="PROSITE" id="PS00135">
    <property type="entry name" value="TRYPSIN_SER"/>
    <property type="match status" value="1"/>
</dbReference>
<dbReference type="AlphaFoldDB" id="A0A1E1WJ19"/>
<keyword evidence="7" id="KW-0378">Hydrolase</keyword>
<dbReference type="CDD" id="cd00190">
    <property type="entry name" value="Tryp_SPc"/>
    <property type="match status" value="1"/>
</dbReference>
<keyword evidence="8" id="KW-0732">Signal</keyword>
<dbReference type="GO" id="GO:0005576">
    <property type="term" value="C:extracellular region"/>
    <property type="evidence" value="ECO:0007669"/>
    <property type="project" value="UniProtKB-SubCell"/>
</dbReference>
<feature type="domain" description="Peptidase S1" evidence="9">
    <location>
        <begin position="65"/>
        <end position="302"/>
    </location>
</feature>